<name>A0ACC0C3L1_CATRO</name>
<reference evidence="2" key="1">
    <citation type="journal article" date="2023" name="Nat. Plants">
        <title>Single-cell RNA sequencing provides a high-resolution roadmap for understanding the multicellular compartmentation of specialized metabolism.</title>
        <authorList>
            <person name="Sun S."/>
            <person name="Shen X."/>
            <person name="Li Y."/>
            <person name="Li Y."/>
            <person name="Wang S."/>
            <person name="Li R."/>
            <person name="Zhang H."/>
            <person name="Shen G."/>
            <person name="Guo B."/>
            <person name="Wei J."/>
            <person name="Xu J."/>
            <person name="St-Pierre B."/>
            <person name="Chen S."/>
            <person name="Sun C."/>
        </authorList>
    </citation>
    <scope>NUCLEOTIDE SEQUENCE [LARGE SCALE GENOMIC DNA]</scope>
</reference>
<protein>
    <submittedName>
        <fullName evidence="1">Uncharacterized protein</fullName>
    </submittedName>
</protein>
<evidence type="ECO:0000313" key="1">
    <source>
        <dbReference type="EMBL" id="KAI5679424.1"/>
    </source>
</evidence>
<keyword evidence="2" id="KW-1185">Reference proteome</keyword>
<comment type="caution">
    <text evidence="1">The sequence shown here is derived from an EMBL/GenBank/DDBJ whole genome shotgun (WGS) entry which is preliminary data.</text>
</comment>
<organism evidence="1 2">
    <name type="scientific">Catharanthus roseus</name>
    <name type="common">Madagascar periwinkle</name>
    <name type="synonym">Vinca rosea</name>
    <dbReference type="NCBI Taxonomy" id="4058"/>
    <lineage>
        <taxon>Eukaryota</taxon>
        <taxon>Viridiplantae</taxon>
        <taxon>Streptophyta</taxon>
        <taxon>Embryophyta</taxon>
        <taxon>Tracheophyta</taxon>
        <taxon>Spermatophyta</taxon>
        <taxon>Magnoliopsida</taxon>
        <taxon>eudicotyledons</taxon>
        <taxon>Gunneridae</taxon>
        <taxon>Pentapetalae</taxon>
        <taxon>asterids</taxon>
        <taxon>lamiids</taxon>
        <taxon>Gentianales</taxon>
        <taxon>Apocynaceae</taxon>
        <taxon>Rauvolfioideae</taxon>
        <taxon>Vinceae</taxon>
        <taxon>Catharanthinae</taxon>
        <taxon>Catharanthus</taxon>
    </lineage>
</organism>
<sequence>MHNFTGKVLLKLGKVQLELQKLVDGYRSHIFQTITIPSESLLNELRIVEEMKRCCDEKRFKLLSTRSFVYTCECFSSHQLQEARDEYDEEINAFVFRMKSLRQGQSRSLLTQAARHHAAQLDNADVTFPQAVTTDAAKESLERIPSGNTFAFPKEIRAISRSGPLQFDKRFDPAERLAQMRQSPSQKFSSYVLPTPQETKATVSAKADQEVPQARQSNLSTASPNLWHSSPLQRNKYEKIVANFSGPIMVNTKSNRLPPPVVEGLSPTWQDPCSTSDYKKAKRQAFSGPLTGKPWPHKPNLSSSGPIASSGYSQQFSGPLLRNTMPRPASAPKLSSRVSPTFVSSPKISELHELPRPPSHLARPLHRIAHSGPLVSKSELTATNKTIMPTASALPVPSKTISRSYSIPTRGQIEGTSHAPNSLETPDSLKMTEDNC</sequence>
<gene>
    <name evidence="1" type="ORF">M9H77_10374</name>
</gene>
<evidence type="ECO:0000313" key="2">
    <source>
        <dbReference type="Proteomes" id="UP001060085"/>
    </source>
</evidence>
<proteinExistence type="predicted"/>
<dbReference type="Proteomes" id="UP001060085">
    <property type="component" value="Linkage Group LG02"/>
</dbReference>
<dbReference type="EMBL" id="CM044702">
    <property type="protein sequence ID" value="KAI5679424.1"/>
    <property type="molecule type" value="Genomic_DNA"/>
</dbReference>
<accession>A0ACC0C3L1</accession>